<dbReference type="AlphaFoldDB" id="A0A6L2KTN8"/>
<keyword evidence="2" id="KW-0732">Signal</keyword>
<organism evidence="3">
    <name type="scientific">Tanacetum cinerariifolium</name>
    <name type="common">Dalmatian daisy</name>
    <name type="synonym">Chrysanthemum cinerariifolium</name>
    <dbReference type="NCBI Taxonomy" id="118510"/>
    <lineage>
        <taxon>Eukaryota</taxon>
        <taxon>Viridiplantae</taxon>
        <taxon>Streptophyta</taxon>
        <taxon>Embryophyta</taxon>
        <taxon>Tracheophyta</taxon>
        <taxon>Spermatophyta</taxon>
        <taxon>Magnoliopsida</taxon>
        <taxon>eudicotyledons</taxon>
        <taxon>Gunneridae</taxon>
        <taxon>Pentapetalae</taxon>
        <taxon>asterids</taxon>
        <taxon>campanulids</taxon>
        <taxon>Asterales</taxon>
        <taxon>Asteraceae</taxon>
        <taxon>Asteroideae</taxon>
        <taxon>Anthemideae</taxon>
        <taxon>Anthemidinae</taxon>
        <taxon>Tanacetum</taxon>
    </lineage>
</organism>
<evidence type="ECO:0000256" key="1">
    <source>
        <dbReference type="SAM" id="MobiDB-lite"/>
    </source>
</evidence>
<dbReference type="EMBL" id="BKCJ010002997">
    <property type="protein sequence ID" value="GEU52319.1"/>
    <property type="molecule type" value="Genomic_DNA"/>
</dbReference>
<sequence>MDLNILLLLFILSVAAWNYCCSSTNTTNPSYCFIHQTPHHKKGEYDIWAMKMEHYLSHTDYPIWQVIQKRNGPESVTTDTNRIIKVLPPKTAEEVMARERERKAKTTLLMALLEDHLAKFHKMADAKEMQEAIKSRFGYDRFQTLLSQLEIHGASVSHEDANQMFLRSLPSSWSQVALIIRTKPGLDTLSFDDLYNNLRVFKRDVKGSTVSSLNTQNMSFMSTKNTSSTNDINDDDIKEMDLKWQMVVISIRIKKFHKRTGRKAKGNQDSRRRDVGYNGNKTRDNGRRPAYQDDSKLWLPLMERILTGLDMLKKMLRTML</sequence>
<evidence type="ECO:0000313" key="3">
    <source>
        <dbReference type="EMBL" id="GEU52319.1"/>
    </source>
</evidence>
<feature type="region of interest" description="Disordered" evidence="1">
    <location>
        <begin position="259"/>
        <end position="290"/>
    </location>
</feature>
<feature type="signal peptide" evidence="2">
    <location>
        <begin position="1"/>
        <end position="16"/>
    </location>
</feature>
<name>A0A6L2KTN8_TANCI</name>
<feature type="compositionally biased region" description="Basic and acidic residues" evidence="1">
    <location>
        <begin position="266"/>
        <end position="290"/>
    </location>
</feature>
<reference evidence="3" key="1">
    <citation type="journal article" date="2019" name="Sci. Rep.">
        <title>Draft genome of Tanacetum cinerariifolium, the natural source of mosquito coil.</title>
        <authorList>
            <person name="Yamashiro T."/>
            <person name="Shiraishi A."/>
            <person name="Satake H."/>
            <person name="Nakayama K."/>
        </authorList>
    </citation>
    <scope>NUCLEOTIDE SEQUENCE</scope>
</reference>
<comment type="caution">
    <text evidence="3">The sequence shown here is derived from an EMBL/GenBank/DDBJ whole genome shotgun (WGS) entry which is preliminary data.</text>
</comment>
<protein>
    <submittedName>
        <fullName evidence="3">Ribonuclease H-like domain-containing protein</fullName>
    </submittedName>
</protein>
<feature type="chain" id="PRO_5026795818" evidence="2">
    <location>
        <begin position="17"/>
        <end position="320"/>
    </location>
</feature>
<evidence type="ECO:0000256" key="2">
    <source>
        <dbReference type="SAM" id="SignalP"/>
    </source>
</evidence>
<gene>
    <name evidence="3" type="ORF">Tci_024297</name>
</gene>
<proteinExistence type="predicted"/>
<accession>A0A6L2KTN8</accession>